<reference evidence="7 8" key="2">
    <citation type="journal article" date="2008" name="Nature">
        <title>The Phaeodactylum genome reveals the evolutionary history of diatom genomes.</title>
        <authorList>
            <person name="Bowler C."/>
            <person name="Allen A.E."/>
            <person name="Badger J.H."/>
            <person name="Grimwood J."/>
            <person name="Jabbari K."/>
            <person name="Kuo A."/>
            <person name="Maheswari U."/>
            <person name="Martens C."/>
            <person name="Maumus F."/>
            <person name="Otillar R.P."/>
            <person name="Rayko E."/>
            <person name="Salamov A."/>
            <person name="Vandepoele K."/>
            <person name="Beszteri B."/>
            <person name="Gruber A."/>
            <person name="Heijde M."/>
            <person name="Katinka M."/>
            <person name="Mock T."/>
            <person name="Valentin K."/>
            <person name="Verret F."/>
            <person name="Berges J.A."/>
            <person name="Brownlee C."/>
            <person name="Cadoret J.P."/>
            <person name="Chiovitti A."/>
            <person name="Choi C.J."/>
            <person name="Coesel S."/>
            <person name="De Martino A."/>
            <person name="Detter J.C."/>
            <person name="Durkin C."/>
            <person name="Falciatore A."/>
            <person name="Fournet J."/>
            <person name="Haruta M."/>
            <person name="Huysman M.J."/>
            <person name="Jenkins B.D."/>
            <person name="Jiroutova K."/>
            <person name="Jorgensen R.E."/>
            <person name="Joubert Y."/>
            <person name="Kaplan A."/>
            <person name="Kroger N."/>
            <person name="Kroth P.G."/>
            <person name="La Roche J."/>
            <person name="Lindquist E."/>
            <person name="Lommer M."/>
            <person name="Martin-Jezequel V."/>
            <person name="Lopez P.J."/>
            <person name="Lucas S."/>
            <person name="Mangogna M."/>
            <person name="McGinnis K."/>
            <person name="Medlin L.K."/>
            <person name="Montsant A."/>
            <person name="Oudot-Le Secq M.P."/>
            <person name="Napoli C."/>
            <person name="Obornik M."/>
            <person name="Parker M.S."/>
            <person name="Petit J.L."/>
            <person name="Porcel B.M."/>
            <person name="Poulsen N."/>
            <person name="Robison M."/>
            <person name="Rychlewski L."/>
            <person name="Rynearson T.A."/>
            <person name="Schmutz J."/>
            <person name="Shapiro H."/>
            <person name="Siaut M."/>
            <person name="Stanley M."/>
            <person name="Sussman M.R."/>
            <person name="Taylor A.R."/>
            <person name="Vardi A."/>
            <person name="von Dassow P."/>
            <person name="Vyverman W."/>
            <person name="Willis A."/>
            <person name="Wyrwicz L.S."/>
            <person name="Rokhsar D.S."/>
            <person name="Weissenbach J."/>
            <person name="Armbrust E.V."/>
            <person name="Green B.R."/>
            <person name="Van de Peer Y."/>
            <person name="Grigoriev I.V."/>
        </authorList>
    </citation>
    <scope>NUCLEOTIDE SEQUENCE [LARGE SCALE GENOMIC DNA]</scope>
    <source>
        <strain evidence="7 8">CCMP1335</strain>
    </source>
</reference>
<dbReference type="PANTHER" id="PTHR43310:SF1">
    <property type="entry name" value="SULFATE TRANSPORTER YBAR-RELATED"/>
    <property type="match status" value="1"/>
</dbReference>
<comment type="subcellular location">
    <subcellularLocation>
        <location evidence="1">Membrane</location>
        <topology evidence="1">Multi-pass membrane protein</topology>
    </subcellularLocation>
</comment>
<reference evidence="7 8" key="1">
    <citation type="journal article" date="2004" name="Science">
        <title>The genome of the diatom Thalassiosira pseudonana: ecology, evolution, and metabolism.</title>
        <authorList>
            <person name="Armbrust E.V."/>
            <person name="Berges J.A."/>
            <person name="Bowler C."/>
            <person name="Green B.R."/>
            <person name="Martinez D."/>
            <person name="Putnam N.H."/>
            <person name="Zhou S."/>
            <person name="Allen A.E."/>
            <person name="Apt K.E."/>
            <person name="Bechner M."/>
            <person name="Brzezinski M.A."/>
            <person name="Chaal B.K."/>
            <person name="Chiovitti A."/>
            <person name="Davis A.K."/>
            <person name="Demarest M.S."/>
            <person name="Detter J.C."/>
            <person name="Glavina T."/>
            <person name="Goodstein D."/>
            <person name="Hadi M.Z."/>
            <person name="Hellsten U."/>
            <person name="Hildebrand M."/>
            <person name="Jenkins B.D."/>
            <person name="Jurka J."/>
            <person name="Kapitonov V.V."/>
            <person name="Kroger N."/>
            <person name="Lau W.W."/>
            <person name="Lane T.W."/>
            <person name="Larimer F.W."/>
            <person name="Lippmeier J.C."/>
            <person name="Lucas S."/>
            <person name="Medina M."/>
            <person name="Montsant A."/>
            <person name="Obornik M."/>
            <person name="Parker M.S."/>
            <person name="Palenik B."/>
            <person name="Pazour G.J."/>
            <person name="Richardson P.M."/>
            <person name="Rynearson T.A."/>
            <person name="Saito M.A."/>
            <person name="Schwartz D.C."/>
            <person name="Thamatrakoln K."/>
            <person name="Valentin K."/>
            <person name="Vardi A."/>
            <person name="Wilkerson F.P."/>
            <person name="Rokhsar D.S."/>
        </authorList>
    </citation>
    <scope>NUCLEOTIDE SEQUENCE [LARGE SCALE GENOMIC DNA]</scope>
    <source>
        <strain evidence="7 8">CCMP1335</strain>
    </source>
</reference>
<keyword evidence="4 5" id="KW-0472">Membrane</keyword>
<accession>B8LEK9</accession>
<dbReference type="RefSeq" id="XP_002297495.1">
    <property type="nucleotide sequence ID" value="XM_002297459.1"/>
</dbReference>
<dbReference type="GO" id="GO:0055085">
    <property type="term" value="P:transmembrane transport"/>
    <property type="evidence" value="ECO:0000318"/>
    <property type="project" value="GO_Central"/>
</dbReference>
<evidence type="ECO:0000313" key="7">
    <source>
        <dbReference type="EMBL" id="EED86234.1"/>
    </source>
</evidence>
<feature type="transmembrane region" description="Helical" evidence="5">
    <location>
        <begin position="147"/>
        <end position="168"/>
    </location>
</feature>
<protein>
    <recommendedName>
        <fullName evidence="6">SLC26A/SulP transporter domain-containing protein</fullName>
    </recommendedName>
</protein>
<proteinExistence type="predicted"/>
<feature type="transmembrane region" description="Helical" evidence="5">
    <location>
        <begin position="108"/>
        <end position="127"/>
    </location>
</feature>
<dbReference type="GeneID" id="7446058"/>
<dbReference type="KEGG" id="tps:THAPSDRAFT_bd1670"/>
<dbReference type="EMBL" id="DS999444">
    <property type="protein sequence ID" value="EED86234.1"/>
    <property type="molecule type" value="Genomic_DNA"/>
</dbReference>
<dbReference type="eggNOG" id="ENOG502SWIV">
    <property type="taxonomic scope" value="Eukaryota"/>
</dbReference>
<feature type="transmembrane region" description="Helical" evidence="5">
    <location>
        <begin position="81"/>
        <end position="101"/>
    </location>
</feature>
<dbReference type="InterPro" id="IPR011547">
    <property type="entry name" value="SLC26A/SulP_dom"/>
</dbReference>
<dbReference type="PANTHER" id="PTHR43310">
    <property type="entry name" value="SULFATE TRANSPORTER YBAR-RELATED"/>
    <property type="match status" value="1"/>
</dbReference>
<dbReference type="GO" id="GO:0005886">
    <property type="term" value="C:plasma membrane"/>
    <property type="evidence" value="ECO:0000318"/>
    <property type="project" value="GO_Central"/>
</dbReference>
<gene>
    <name evidence="7" type="ORF">THAPSDRAFT_bd1670</name>
</gene>
<evidence type="ECO:0000256" key="4">
    <source>
        <dbReference type="ARBA" id="ARBA00023136"/>
    </source>
</evidence>
<dbReference type="AlphaFoldDB" id="B8LEK9"/>
<evidence type="ECO:0000256" key="5">
    <source>
        <dbReference type="SAM" id="Phobius"/>
    </source>
</evidence>
<evidence type="ECO:0000256" key="3">
    <source>
        <dbReference type="ARBA" id="ARBA00022989"/>
    </source>
</evidence>
<feature type="transmembrane region" description="Helical" evidence="5">
    <location>
        <begin position="12"/>
        <end position="31"/>
    </location>
</feature>
<dbReference type="HOGENOM" id="CLU_546926_0_0_1"/>
<keyword evidence="2 5" id="KW-0812">Transmembrane</keyword>
<feature type="transmembrane region" description="Helical" evidence="5">
    <location>
        <begin position="362"/>
        <end position="395"/>
    </location>
</feature>
<feature type="transmembrane region" description="Helical" evidence="5">
    <location>
        <begin position="285"/>
        <end position="307"/>
    </location>
</feature>
<sequence>MWFLANSDQFISSIIVAINLIPEAISYALMAGLPPTAALQSCWIVNIITSLVGGRPGMISSASGLIALLLHHGSVVTGVMFVPYAIMFAGALQMISAFFGLGRLASRFPAPVVVGMVNAMALLLLALQGRYAKDFPLMALSLLISMFLPRFTTFFPATLVSVLVIVGVEFGIARQFGVETPLIGDYGGSQVHNPIETIFSDKYTLPSLSTLENWKIISGYGSALFATSFTETAISLNVVDRLDETQGPGFMVLIGQGLANIVSGLLGGMGGSGVVSSSVLADRTFGTTCLSTFSTGLVMFLFVTWGYPVIDFIPLSAISGIAISMVCSFIQWRSMVAIFTTCLPTRKRDMLPPQYNVARYDVFIMIFVTAACLLADVATLAFFVMGLAVFVFAAFRSCCCKTEGADESGDSISNLDDDVPKKKFFEWRGKKSKKHLQDTSMEEGEGVEVSTPGVMDAELVRQQQAGDEEADATSCCIMEAAENAIFPTHSDEPRQQQQQ</sequence>
<dbReference type="GO" id="GO:0022857">
    <property type="term" value="F:transmembrane transporter activity"/>
    <property type="evidence" value="ECO:0000318"/>
    <property type="project" value="GO_Central"/>
</dbReference>
<dbReference type="OMA" id="QRDEESH"/>
<dbReference type="InterPro" id="IPR052706">
    <property type="entry name" value="Membrane-Transporter-like"/>
</dbReference>
<dbReference type="PaxDb" id="35128-Thapsdraft1670"/>
<evidence type="ECO:0000259" key="6">
    <source>
        <dbReference type="Pfam" id="PF00916"/>
    </source>
</evidence>
<evidence type="ECO:0000256" key="1">
    <source>
        <dbReference type="ARBA" id="ARBA00004141"/>
    </source>
</evidence>
<dbReference type="InParanoid" id="B8LEK9"/>
<dbReference type="Proteomes" id="UP000001449">
    <property type="component" value="Unassembled WGS sequence"/>
</dbReference>
<evidence type="ECO:0000313" key="8">
    <source>
        <dbReference type="Proteomes" id="UP000001449"/>
    </source>
</evidence>
<dbReference type="Pfam" id="PF00916">
    <property type="entry name" value="Sulfate_transp"/>
    <property type="match status" value="2"/>
</dbReference>
<organism evidence="7 8">
    <name type="scientific">Thalassiosira pseudonana</name>
    <name type="common">Marine diatom</name>
    <name type="synonym">Cyclotella nana</name>
    <dbReference type="NCBI Taxonomy" id="35128"/>
    <lineage>
        <taxon>Eukaryota</taxon>
        <taxon>Sar</taxon>
        <taxon>Stramenopiles</taxon>
        <taxon>Ochrophyta</taxon>
        <taxon>Bacillariophyta</taxon>
        <taxon>Coscinodiscophyceae</taxon>
        <taxon>Thalassiosirophycidae</taxon>
        <taxon>Thalassiosirales</taxon>
        <taxon>Thalassiosiraceae</taxon>
        <taxon>Thalassiosira</taxon>
    </lineage>
</organism>
<evidence type="ECO:0000256" key="2">
    <source>
        <dbReference type="ARBA" id="ARBA00022692"/>
    </source>
</evidence>
<keyword evidence="3 5" id="KW-1133">Transmembrane helix</keyword>
<dbReference type="STRING" id="35128.B8LEK9"/>
<keyword evidence="8" id="KW-1185">Reference proteome</keyword>
<feature type="domain" description="SLC26A/SulP transporter" evidence="6">
    <location>
        <begin position="145"/>
        <end position="337"/>
    </location>
</feature>
<feature type="transmembrane region" description="Helical" evidence="5">
    <location>
        <begin position="43"/>
        <end position="69"/>
    </location>
</feature>
<feature type="domain" description="SLC26A/SulP transporter" evidence="6">
    <location>
        <begin position="10"/>
        <end position="128"/>
    </location>
</feature>
<name>B8LEK9_THAPS</name>
<feature type="transmembrane region" description="Helical" evidence="5">
    <location>
        <begin position="313"/>
        <end position="341"/>
    </location>
</feature>